<dbReference type="GeneID" id="110223002"/>
<dbReference type="KEGG" id="pcw:110223002"/>
<dbReference type="InParanoid" id="A0A6P5LZS8"/>
<keyword evidence="2" id="KW-1185">Reference proteome</keyword>
<feature type="region of interest" description="Disordered" evidence="1">
    <location>
        <begin position="1"/>
        <end position="251"/>
    </location>
</feature>
<name>A0A6P5LZS8_PHACI</name>
<protein>
    <submittedName>
        <fullName evidence="3">CLK4-associating serine/arginine rich protein-like</fullName>
    </submittedName>
</protein>
<sequence>MAGGQPAGALLGSAPRAPGRAGPVRLGSLRTHAGGHAGRQARTRAAAAAAPAAAQAAAPGSSPQFKRPATIEMGQWKPRASARHRAHAGRAPHSLGGGSRGSPRRPRGDAQPGTRGTKRPPGPGGTEVGGGRLEGPGDRAGELSPRTEGRVRCRMKSRLQAHSRGAARGQHSQAGAESEHHRADWAQPAPLLPSSARDSRDVWGQLHPGHVTSAPSRPARTRSSRRPSPADRRSRMPFSNLRRANRTKTAASSRYSAFKACSQCAHKRTETPSWETTICLTRLTFLLIPCKLKYNHVH</sequence>
<feature type="compositionally biased region" description="Gly residues" evidence="1">
    <location>
        <begin position="124"/>
        <end position="134"/>
    </location>
</feature>
<organism evidence="2 3">
    <name type="scientific">Phascolarctos cinereus</name>
    <name type="common">Koala</name>
    <dbReference type="NCBI Taxonomy" id="38626"/>
    <lineage>
        <taxon>Eukaryota</taxon>
        <taxon>Metazoa</taxon>
        <taxon>Chordata</taxon>
        <taxon>Craniata</taxon>
        <taxon>Vertebrata</taxon>
        <taxon>Euteleostomi</taxon>
        <taxon>Mammalia</taxon>
        <taxon>Metatheria</taxon>
        <taxon>Diprotodontia</taxon>
        <taxon>Phascolarctidae</taxon>
        <taxon>Phascolarctos</taxon>
    </lineage>
</organism>
<evidence type="ECO:0000256" key="1">
    <source>
        <dbReference type="SAM" id="MobiDB-lite"/>
    </source>
</evidence>
<dbReference type="AlphaFoldDB" id="A0A6P5LZS8"/>
<proteinExistence type="predicted"/>
<evidence type="ECO:0000313" key="2">
    <source>
        <dbReference type="Proteomes" id="UP000515140"/>
    </source>
</evidence>
<feature type="compositionally biased region" description="Basic residues" evidence="1">
    <location>
        <begin position="80"/>
        <end position="90"/>
    </location>
</feature>
<feature type="compositionally biased region" description="Low complexity" evidence="1">
    <location>
        <begin position="30"/>
        <end position="60"/>
    </location>
</feature>
<dbReference type="RefSeq" id="XP_020863995.1">
    <property type="nucleotide sequence ID" value="XM_021008336.1"/>
</dbReference>
<accession>A0A6P5LZS8</accession>
<evidence type="ECO:0000313" key="3">
    <source>
        <dbReference type="RefSeq" id="XP_020863995.1"/>
    </source>
</evidence>
<gene>
    <name evidence="3" type="primary">LOC110223002</name>
</gene>
<feature type="compositionally biased region" description="Basic residues" evidence="1">
    <location>
        <begin position="152"/>
        <end position="161"/>
    </location>
</feature>
<feature type="compositionally biased region" description="Basic and acidic residues" evidence="1">
    <location>
        <begin position="135"/>
        <end position="151"/>
    </location>
</feature>
<reference evidence="3" key="1">
    <citation type="submission" date="2025-08" db="UniProtKB">
        <authorList>
            <consortium name="RefSeq"/>
        </authorList>
    </citation>
    <scope>IDENTIFICATION</scope>
    <source>
        <tissue evidence="3">Spleen</tissue>
    </source>
</reference>
<dbReference type="Proteomes" id="UP000515140">
    <property type="component" value="Unplaced"/>
</dbReference>